<dbReference type="InterPro" id="IPR000182">
    <property type="entry name" value="GNAT_dom"/>
</dbReference>
<organism evidence="5 6">
    <name type="scientific">Streptodolium elevatio</name>
    <dbReference type="NCBI Taxonomy" id="3157996"/>
    <lineage>
        <taxon>Bacteria</taxon>
        <taxon>Bacillati</taxon>
        <taxon>Actinomycetota</taxon>
        <taxon>Actinomycetes</taxon>
        <taxon>Kitasatosporales</taxon>
        <taxon>Streptomycetaceae</taxon>
        <taxon>Streptodolium</taxon>
    </lineage>
</organism>
<dbReference type="Gene3D" id="3.40.630.30">
    <property type="match status" value="1"/>
</dbReference>
<dbReference type="Pfam" id="PF00583">
    <property type="entry name" value="Acetyltransf_1"/>
    <property type="match status" value="1"/>
</dbReference>
<evidence type="ECO:0000256" key="1">
    <source>
        <dbReference type="ARBA" id="ARBA00022679"/>
    </source>
</evidence>
<dbReference type="Proteomes" id="UP001551482">
    <property type="component" value="Unassembled WGS sequence"/>
</dbReference>
<dbReference type="PANTHER" id="PTHR43420">
    <property type="entry name" value="ACETYLTRANSFERASE"/>
    <property type="match status" value="1"/>
</dbReference>
<dbReference type="EMBL" id="JBEZFP010000133">
    <property type="protein sequence ID" value="MEU8138657.1"/>
    <property type="molecule type" value="Genomic_DNA"/>
</dbReference>
<proteinExistence type="predicted"/>
<evidence type="ECO:0000256" key="3">
    <source>
        <dbReference type="SAM" id="MobiDB-lite"/>
    </source>
</evidence>
<dbReference type="InterPro" id="IPR016181">
    <property type="entry name" value="Acyl_CoA_acyltransferase"/>
</dbReference>
<evidence type="ECO:0000256" key="2">
    <source>
        <dbReference type="ARBA" id="ARBA00023315"/>
    </source>
</evidence>
<sequence length="191" mass="20865">MTTSSTGRAHHTEPSEPIGDGRFVVRRPVEDDFARVQHGLTHWWGGLGGEAGAQQRRLLVPRLFLQHFTGTSLVVESAEDPGGRGPLAAFLIGFLSQDRPDEAYIHFVGVAPEHKRAGIGSALYERFFALAREAGRTRVRCITGPANLASVAYHTRMGFRIEDGDHEVDGVAAKANYDGEGLARVCFVRDL</sequence>
<feature type="domain" description="N-acetyltransferase" evidence="4">
    <location>
        <begin position="23"/>
        <end position="178"/>
    </location>
</feature>
<keyword evidence="2" id="KW-0012">Acyltransferase</keyword>
<gene>
    <name evidence="5" type="ORF">AB0C36_34810</name>
</gene>
<keyword evidence="1" id="KW-0808">Transferase</keyword>
<dbReference type="PIRSF" id="PIRSF037663">
    <property type="entry name" value="Acetyltransf_GNAT_prd"/>
    <property type="match status" value="1"/>
</dbReference>
<reference evidence="5 6" key="1">
    <citation type="submission" date="2024-06" db="EMBL/GenBank/DDBJ databases">
        <title>The Natural Products Discovery Center: Release of the First 8490 Sequenced Strains for Exploring Actinobacteria Biosynthetic Diversity.</title>
        <authorList>
            <person name="Kalkreuter E."/>
            <person name="Kautsar S.A."/>
            <person name="Yang D."/>
            <person name="Bader C.D."/>
            <person name="Teijaro C.N."/>
            <person name="Fluegel L."/>
            <person name="Davis C.M."/>
            <person name="Simpson J.R."/>
            <person name="Lauterbach L."/>
            <person name="Steele A.D."/>
            <person name="Gui C."/>
            <person name="Meng S."/>
            <person name="Li G."/>
            <person name="Viehrig K."/>
            <person name="Ye F."/>
            <person name="Su P."/>
            <person name="Kiefer A.F."/>
            <person name="Nichols A."/>
            <person name="Cepeda A.J."/>
            <person name="Yan W."/>
            <person name="Fan B."/>
            <person name="Jiang Y."/>
            <person name="Adhikari A."/>
            <person name="Zheng C.-J."/>
            <person name="Schuster L."/>
            <person name="Cowan T.M."/>
            <person name="Smanski M.J."/>
            <person name="Chevrette M.G."/>
            <person name="De Carvalho L.P.S."/>
            <person name="Shen B."/>
        </authorList>
    </citation>
    <scope>NUCLEOTIDE SEQUENCE [LARGE SCALE GENOMIC DNA]</scope>
    <source>
        <strain evidence="5 6">NPDC048946</strain>
    </source>
</reference>
<dbReference type="SUPFAM" id="SSF55729">
    <property type="entry name" value="Acyl-CoA N-acyltransferases (Nat)"/>
    <property type="match status" value="1"/>
</dbReference>
<dbReference type="PROSITE" id="PS51186">
    <property type="entry name" value="GNAT"/>
    <property type="match status" value="1"/>
</dbReference>
<dbReference type="CDD" id="cd04301">
    <property type="entry name" value="NAT_SF"/>
    <property type="match status" value="1"/>
</dbReference>
<protein>
    <submittedName>
        <fullName evidence="5">GNAT family N-acetyltransferase</fullName>
    </submittedName>
</protein>
<dbReference type="InterPro" id="IPR017255">
    <property type="entry name" value="AcTrfase_GNAT_prd"/>
</dbReference>
<evidence type="ECO:0000313" key="5">
    <source>
        <dbReference type="EMBL" id="MEU8138657.1"/>
    </source>
</evidence>
<evidence type="ECO:0000313" key="6">
    <source>
        <dbReference type="Proteomes" id="UP001551482"/>
    </source>
</evidence>
<feature type="region of interest" description="Disordered" evidence="3">
    <location>
        <begin position="1"/>
        <end position="21"/>
    </location>
</feature>
<dbReference type="PANTHER" id="PTHR43420:SF47">
    <property type="entry name" value="N-ACETYLTRANSFERASE DOMAIN-CONTAINING PROTEIN"/>
    <property type="match status" value="1"/>
</dbReference>
<accession>A0ABV3DT68</accession>
<keyword evidence="6" id="KW-1185">Reference proteome</keyword>
<dbReference type="RefSeq" id="WP_358362277.1">
    <property type="nucleotide sequence ID" value="NZ_JBEZFP010000133.1"/>
</dbReference>
<dbReference type="InterPro" id="IPR050680">
    <property type="entry name" value="YpeA/RimI_acetyltransf"/>
</dbReference>
<evidence type="ECO:0000259" key="4">
    <source>
        <dbReference type="PROSITE" id="PS51186"/>
    </source>
</evidence>
<name>A0ABV3DT68_9ACTN</name>
<comment type="caution">
    <text evidence="5">The sequence shown here is derived from an EMBL/GenBank/DDBJ whole genome shotgun (WGS) entry which is preliminary data.</text>
</comment>